<evidence type="ECO:0000313" key="1">
    <source>
        <dbReference type="EMBL" id="RGL57051.1"/>
    </source>
</evidence>
<gene>
    <name evidence="1" type="ORF">DXC61_12335</name>
</gene>
<dbReference type="EMBL" id="QSSA01000030">
    <property type="protein sequence ID" value="RGL57051.1"/>
    <property type="molecule type" value="Genomic_DNA"/>
</dbReference>
<dbReference type="AlphaFoldDB" id="A0AA92SWX8"/>
<protein>
    <submittedName>
        <fullName evidence="1">Uncharacterized protein</fullName>
    </submittedName>
</protein>
<dbReference type="Proteomes" id="UP000261187">
    <property type="component" value="Unassembled WGS sequence"/>
</dbReference>
<sequence>MEKQTIHFNPPLGGHLLEDININSNTNNAENEETSRKTATHLNAHANTKNNNLNNKHMEGNILFYFTDESTLAAPKGDLRITFTKNPHDIVDIENLLELKQLNVIVVKLNKPITVKEINSWLNQFRKVLREKGIGSNQALPAPHSINAKVCKNRIHADGTIDTVRYVMSIYF</sequence>
<organism evidence="1 2">
    <name type="scientific">Segatella copri</name>
    <dbReference type="NCBI Taxonomy" id="165179"/>
    <lineage>
        <taxon>Bacteria</taxon>
        <taxon>Pseudomonadati</taxon>
        <taxon>Bacteroidota</taxon>
        <taxon>Bacteroidia</taxon>
        <taxon>Bacteroidales</taxon>
        <taxon>Prevotellaceae</taxon>
        <taxon>Segatella</taxon>
    </lineage>
</organism>
<dbReference type="RefSeq" id="WP_117695366.1">
    <property type="nucleotide sequence ID" value="NZ_QSSA01000030.1"/>
</dbReference>
<accession>A0AA92SWX8</accession>
<proteinExistence type="predicted"/>
<name>A0AA92SWX8_9BACT</name>
<reference evidence="1 2" key="1">
    <citation type="submission" date="2018-08" db="EMBL/GenBank/DDBJ databases">
        <title>A genome reference for cultivated species of the human gut microbiota.</title>
        <authorList>
            <person name="Zou Y."/>
            <person name="Xue W."/>
            <person name="Luo G."/>
        </authorList>
    </citation>
    <scope>NUCLEOTIDE SEQUENCE [LARGE SCALE GENOMIC DNA]</scope>
    <source>
        <strain evidence="1 2">TF06-40</strain>
    </source>
</reference>
<comment type="caution">
    <text evidence="1">The sequence shown here is derived from an EMBL/GenBank/DDBJ whole genome shotgun (WGS) entry which is preliminary data.</text>
</comment>
<evidence type="ECO:0000313" key="2">
    <source>
        <dbReference type="Proteomes" id="UP000261187"/>
    </source>
</evidence>